<dbReference type="InterPro" id="IPR024882">
    <property type="entry name" value="NUP58/p45/49"/>
</dbReference>
<dbReference type="InterPro" id="IPR025574">
    <property type="entry name" value="Nucleoporin_FG_rpt"/>
</dbReference>
<sequence length="418" mass="43937">MPTASSSSPSLFGGASTATSAAPSLFGSTAPSSSVAPSFSFDASSTPATSAAPSSLFGGGGAGAGGGLFGAPKPAGATTSLFGGPSTDGTGGGLFGTAAAAARVSTTTQGGGGLFGAPQQPGAAGTTAGLFGGAPLGGRQNKVGLFGCVVIVFLSWVGKEGPQQQQQQQGAFQPSALTQQQQQQQQASTSSLNKMTKFNDLPENVRAVIEGIDSFVRQQVHLSDQLKSRELGEEIEKTRNEWQQCSADATALSSLLLHSSNSVSALRNRLDQDAQDVEKATWIVEGFKNPQGPKAQQAKAVQTFPFEFFRNKTDEFEARLRNYKETIEQIQQHLTSPSSLSSSIDPSSIVPTLKSQTASFLALASNVASLQADLDRLKDQYRVIWRDKTGRVMDPFRERERGREVGDVVQELGRVEIR</sequence>
<evidence type="ECO:0000313" key="9">
    <source>
        <dbReference type="EMBL" id="SCV72315.1"/>
    </source>
</evidence>
<reference evidence="10" key="1">
    <citation type="submission" date="2016-09" db="EMBL/GenBank/DDBJ databases">
        <authorList>
            <person name="Jeantristanb JTB J.-T."/>
            <person name="Ricardo R."/>
        </authorList>
    </citation>
    <scope>NUCLEOTIDE SEQUENCE [LARGE SCALE GENOMIC DNA]</scope>
</reference>
<dbReference type="PANTHER" id="PTHR13437">
    <property type="entry name" value="NUCLEOPORIN P58/P45 NUCLEOPORIN-LIKE PROTEIN 1"/>
    <property type="match status" value="1"/>
</dbReference>
<dbReference type="Proteomes" id="UP000198372">
    <property type="component" value="Unassembled WGS sequence"/>
</dbReference>
<evidence type="ECO:0000256" key="1">
    <source>
        <dbReference type="ARBA" id="ARBA00004567"/>
    </source>
</evidence>
<keyword evidence="7" id="KW-0539">Nucleus</keyword>
<evidence type="ECO:0000313" key="10">
    <source>
        <dbReference type="Proteomes" id="UP000198372"/>
    </source>
</evidence>
<evidence type="ECO:0000256" key="8">
    <source>
        <dbReference type="SAM" id="MobiDB-lite"/>
    </source>
</evidence>
<evidence type="ECO:0000256" key="4">
    <source>
        <dbReference type="ARBA" id="ARBA00022927"/>
    </source>
</evidence>
<evidence type="ECO:0000256" key="2">
    <source>
        <dbReference type="ARBA" id="ARBA00022448"/>
    </source>
</evidence>
<gene>
    <name evidence="9" type="ORF">BQ2448_3852</name>
</gene>
<dbReference type="STRING" id="269621.A0A238FGJ9"/>
<dbReference type="OrthoDB" id="2538017at2759"/>
<dbReference type="GO" id="GO:0008139">
    <property type="term" value="F:nuclear localization sequence binding"/>
    <property type="evidence" value="ECO:0007669"/>
    <property type="project" value="InterPro"/>
</dbReference>
<keyword evidence="3" id="KW-0509">mRNA transport</keyword>
<proteinExistence type="predicted"/>
<evidence type="ECO:0000256" key="6">
    <source>
        <dbReference type="ARBA" id="ARBA00023132"/>
    </source>
</evidence>
<keyword evidence="5" id="KW-0811">Translocation</keyword>
<dbReference type="PANTHER" id="PTHR13437:SF2">
    <property type="entry name" value="NUCLEOPORIN P58_P45"/>
    <property type="match status" value="1"/>
</dbReference>
<name>A0A238FGJ9_9BASI</name>
<protein>
    <submittedName>
        <fullName evidence="9">BQ2448_3852 protein</fullName>
    </submittedName>
</protein>
<comment type="subcellular location">
    <subcellularLocation>
        <location evidence="1">Nucleus</location>
        <location evidence="1">Nuclear pore complex</location>
    </subcellularLocation>
</comment>
<evidence type="ECO:0000256" key="3">
    <source>
        <dbReference type="ARBA" id="ARBA00022816"/>
    </source>
</evidence>
<keyword evidence="6" id="KW-0906">Nuclear pore complex</keyword>
<accession>A0A238FGJ9</accession>
<dbReference type="GO" id="GO:0017056">
    <property type="term" value="F:structural constituent of nuclear pore"/>
    <property type="evidence" value="ECO:0007669"/>
    <property type="project" value="InterPro"/>
</dbReference>
<evidence type="ECO:0000256" key="5">
    <source>
        <dbReference type="ARBA" id="ARBA00023010"/>
    </source>
</evidence>
<organism evidence="9 10">
    <name type="scientific">Microbotryum intermedium</name>
    <dbReference type="NCBI Taxonomy" id="269621"/>
    <lineage>
        <taxon>Eukaryota</taxon>
        <taxon>Fungi</taxon>
        <taxon>Dikarya</taxon>
        <taxon>Basidiomycota</taxon>
        <taxon>Pucciniomycotina</taxon>
        <taxon>Microbotryomycetes</taxon>
        <taxon>Microbotryales</taxon>
        <taxon>Microbotryaceae</taxon>
        <taxon>Microbotryum</taxon>
    </lineage>
</organism>
<evidence type="ECO:0000256" key="7">
    <source>
        <dbReference type="ARBA" id="ARBA00023242"/>
    </source>
</evidence>
<dbReference type="Gene3D" id="6.10.140.1350">
    <property type="match status" value="1"/>
</dbReference>
<dbReference type="Pfam" id="PF13634">
    <property type="entry name" value="Nucleoporin_FG"/>
    <property type="match status" value="1"/>
</dbReference>
<dbReference type="GO" id="GO:0051028">
    <property type="term" value="P:mRNA transport"/>
    <property type="evidence" value="ECO:0007669"/>
    <property type="project" value="UniProtKB-KW"/>
</dbReference>
<dbReference type="AlphaFoldDB" id="A0A238FGJ9"/>
<keyword evidence="4" id="KW-0653">Protein transport</keyword>
<feature type="region of interest" description="Disordered" evidence="8">
    <location>
        <begin position="165"/>
        <end position="191"/>
    </location>
</feature>
<dbReference type="GO" id="GO:0015031">
    <property type="term" value="P:protein transport"/>
    <property type="evidence" value="ECO:0007669"/>
    <property type="project" value="UniProtKB-KW"/>
</dbReference>
<keyword evidence="2" id="KW-0813">Transport</keyword>
<dbReference type="GO" id="GO:0005643">
    <property type="term" value="C:nuclear pore"/>
    <property type="evidence" value="ECO:0007669"/>
    <property type="project" value="UniProtKB-SubCell"/>
</dbReference>
<feature type="region of interest" description="Disordered" evidence="8">
    <location>
        <begin position="1"/>
        <end position="44"/>
    </location>
</feature>
<keyword evidence="10" id="KW-1185">Reference proteome</keyword>
<dbReference type="EMBL" id="FMSP01000009">
    <property type="protein sequence ID" value="SCV72315.1"/>
    <property type="molecule type" value="Genomic_DNA"/>
</dbReference>